<accession>A0A9P6IIZ5</accession>
<protein>
    <submittedName>
        <fullName evidence="1">Uncharacterized protein</fullName>
    </submittedName>
</protein>
<evidence type="ECO:0000313" key="2">
    <source>
        <dbReference type="Proteomes" id="UP000749646"/>
    </source>
</evidence>
<dbReference type="AlphaFoldDB" id="A0A9P6IIZ5"/>
<reference evidence="1" key="1">
    <citation type="journal article" date="2020" name="Fungal Divers.">
        <title>Resolving the Mortierellaceae phylogeny through synthesis of multi-gene phylogenetics and phylogenomics.</title>
        <authorList>
            <person name="Vandepol N."/>
            <person name="Liber J."/>
            <person name="Desiro A."/>
            <person name="Na H."/>
            <person name="Kennedy M."/>
            <person name="Barry K."/>
            <person name="Grigoriev I.V."/>
            <person name="Miller A.N."/>
            <person name="O'Donnell K."/>
            <person name="Stajich J.E."/>
            <person name="Bonito G."/>
        </authorList>
    </citation>
    <scope>NUCLEOTIDE SEQUENCE</scope>
    <source>
        <strain evidence="1">MES-2147</strain>
    </source>
</reference>
<dbReference type="Proteomes" id="UP000749646">
    <property type="component" value="Unassembled WGS sequence"/>
</dbReference>
<dbReference type="OrthoDB" id="2431000at2759"/>
<feature type="non-terminal residue" evidence="1">
    <location>
        <position position="1"/>
    </location>
</feature>
<organism evidence="1 2">
    <name type="scientific">Modicella reniformis</name>
    <dbReference type="NCBI Taxonomy" id="1440133"/>
    <lineage>
        <taxon>Eukaryota</taxon>
        <taxon>Fungi</taxon>
        <taxon>Fungi incertae sedis</taxon>
        <taxon>Mucoromycota</taxon>
        <taxon>Mortierellomycotina</taxon>
        <taxon>Mortierellomycetes</taxon>
        <taxon>Mortierellales</taxon>
        <taxon>Mortierellaceae</taxon>
        <taxon>Modicella</taxon>
    </lineage>
</organism>
<proteinExistence type="predicted"/>
<dbReference type="EMBL" id="JAAAHW010012474">
    <property type="protein sequence ID" value="KAF9914250.1"/>
    <property type="molecule type" value="Genomic_DNA"/>
</dbReference>
<keyword evidence="2" id="KW-1185">Reference proteome</keyword>
<name>A0A9P6IIZ5_9FUNG</name>
<gene>
    <name evidence="1" type="ORF">BGZ65_001287</name>
</gene>
<feature type="non-terminal residue" evidence="1">
    <location>
        <position position="70"/>
    </location>
</feature>
<comment type="caution">
    <text evidence="1">The sequence shown here is derived from an EMBL/GenBank/DDBJ whole genome shotgun (WGS) entry which is preliminary data.</text>
</comment>
<sequence length="70" mass="7686">ASYTGTLCKPYIPYDVWLPPNQTVATIEAKLNTMGLNSTSLSQLTVDCYEPFMEYLCSSSFPKVEAVVGT</sequence>
<evidence type="ECO:0000313" key="1">
    <source>
        <dbReference type="EMBL" id="KAF9914250.1"/>
    </source>
</evidence>